<dbReference type="GO" id="GO:0004983">
    <property type="term" value="F:neuropeptide Y receptor activity"/>
    <property type="evidence" value="ECO:0007669"/>
    <property type="project" value="InterPro"/>
</dbReference>
<protein>
    <recommendedName>
        <fullName evidence="12">G-protein coupled receptors family 1 profile domain-containing protein</fullName>
    </recommendedName>
</protein>
<dbReference type="SMART" id="SM01381">
    <property type="entry name" value="7TM_GPCR_Srsx"/>
    <property type="match status" value="1"/>
</dbReference>
<evidence type="ECO:0000256" key="8">
    <source>
        <dbReference type="ARBA" id="ARBA00023224"/>
    </source>
</evidence>
<feature type="region of interest" description="Disordered" evidence="10">
    <location>
        <begin position="549"/>
        <end position="583"/>
    </location>
</feature>
<evidence type="ECO:0000256" key="5">
    <source>
        <dbReference type="ARBA" id="ARBA00023040"/>
    </source>
</evidence>
<dbReference type="GO" id="GO:0016020">
    <property type="term" value="C:membrane"/>
    <property type="evidence" value="ECO:0007669"/>
    <property type="project" value="UniProtKB-SubCell"/>
</dbReference>
<feature type="transmembrane region" description="Helical" evidence="11">
    <location>
        <begin position="202"/>
        <end position="223"/>
    </location>
</feature>
<evidence type="ECO:0000256" key="4">
    <source>
        <dbReference type="ARBA" id="ARBA00022989"/>
    </source>
</evidence>
<comment type="caution">
    <text evidence="13">The sequence shown here is derived from an EMBL/GenBank/DDBJ whole genome shotgun (WGS) entry which is preliminary data.</text>
</comment>
<evidence type="ECO:0000313" key="14">
    <source>
        <dbReference type="Proteomes" id="UP001283361"/>
    </source>
</evidence>
<feature type="transmembrane region" description="Helical" evidence="11">
    <location>
        <begin position="117"/>
        <end position="140"/>
    </location>
</feature>
<evidence type="ECO:0000256" key="3">
    <source>
        <dbReference type="ARBA" id="ARBA00022692"/>
    </source>
</evidence>
<feature type="compositionally biased region" description="Polar residues" evidence="10">
    <location>
        <begin position="558"/>
        <end position="570"/>
    </location>
</feature>
<evidence type="ECO:0000313" key="13">
    <source>
        <dbReference type="EMBL" id="KAK3758045.1"/>
    </source>
</evidence>
<evidence type="ECO:0000256" key="10">
    <source>
        <dbReference type="SAM" id="MobiDB-lite"/>
    </source>
</evidence>
<dbReference type="EMBL" id="JAWDGP010005301">
    <property type="protein sequence ID" value="KAK3758045.1"/>
    <property type="molecule type" value="Genomic_DNA"/>
</dbReference>
<dbReference type="InterPro" id="IPR000611">
    <property type="entry name" value="NPY_rcpt"/>
</dbReference>
<feature type="transmembrane region" description="Helical" evidence="11">
    <location>
        <begin position="298"/>
        <end position="320"/>
    </location>
</feature>
<dbReference type="SUPFAM" id="SSF81321">
    <property type="entry name" value="Family A G protein-coupled receptor-like"/>
    <property type="match status" value="1"/>
</dbReference>
<feature type="region of interest" description="Disordered" evidence="10">
    <location>
        <begin position="457"/>
        <end position="535"/>
    </location>
</feature>
<dbReference type="InterPro" id="IPR000276">
    <property type="entry name" value="GPCR_Rhodpsn"/>
</dbReference>
<dbReference type="Gene3D" id="1.20.1070.10">
    <property type="entry name" value="Rhodopsin 7-helix transmembrane proteins"/>
    <property type="match status" value="1"/>
</dbReference>
<feature type="compositionally biased region" description="Low complexity" evidence="10">
    <location>
        <begin position="506"/>
        <end position="515"/>
    </location>
</feature>
<feature type="transmembrane region" description="Helical" evidence="11">
    <location>
        <begin position="77"/>
        <end position="97"/>
    </location>
</feature>
<feature type="transmembrane region" description="Helical" evidence="11">
    <location>
        <begin position="152"/>
        <end position="176"/>
    </location>
</feature>
<feature type="transmembrane region" description="Helical" evidence="11">
    <location>
        <begin position="32"/>
        <end position="65"/>
    </location>
</feature>
<gene>
    <name evidence="13" type="ORF">RRG08_006624</name>
</gene>
<feature type="region of interest" description="Disordered" evidence="10">
    <location>
        <begin position="344"/>
        <end position="393"/>
    </location>
</feature>
<dbReference type="InterPro" id="IPR017452">
    <property type="entry name" value="GPCR_Rhodpsn_7TM"/>
</dbReference>
<evidence type="ECO:0000256" key="9">
    <source>
        <dbReference type="RuleBase" id="RU000688"/>
    </source>
</evidence>
<evidence type="ECO:0000256" key="1">
    <source>
        <dbReference type="ARBA" id="ARBA00004141"/>
    </source>
</evidence>
<evidence type="ECO:0000259" key="12">
    <source>
        <dbReference type="PROSITE" id="PS50262"/>
    </source>
</evidence>
<sequence>MGFDEDHQGSGAANTSIEHMLDIVKQYTNQTFWFSASTVIALVVAYCIIIVLGLVGNILVIVVVSRKKSLRGSRNMYILNLSICDVVMCSICMPFSLAKLSLKKWTLGLAMCRTMSALATIDVFVSTLTIVAISVDRYMSIVHLSQVTTRQVVLALLTIWIIAILLSTPLFCFYKIDTMKMYEHTFVQQCIDAWPSERFREIYTTAVMLVQYLTPASVISYLHGRICRFLQTRHEERPGFESQMAEKTRNDLRRHRTNMVLLTAVALVFSFTWLPLTILNITADLAHEIFQESQYNLIHAISLLVAMSSSAINPIIYGWFNSNFRSAFLELLGLSSGEKPLETAEKIKTKPVPPINGKSRSASGSSKSWRKSPRASPKVGHELARPASFSSSSTGKGAVWTHAQYVVEHVEGSPVMKRNIDTSHTRPVLSSSLIDKVQSPYETDCFLPKNPRGSLVSYDSIGQKDQKGSSSSYETCSASYRKDKKSSASSYDTCSVCGRKDKKESSSSYETCSVSGRKDPIGSSSSYDTCSMPGRKDFKESCSSFDSLFSRRDKKGSPSYSRGSPLTSKAPSGHKELKGSDPI</sequence>
<evidence type="ECO:0000256" key="11">
    <source>
        <dbReference type="SAM" id="Phobius"/>
    </source>
</evidence>
<feature type="compositionally biased region" description="Low complexity" evidence="10">
    <location>
        <begin position="469"/>
        <end position="479"/>
    </location>
</feature>
<keyword evidence="6 11" id="KW-0472">Membrane</keyword>
<feature type="domain" description="G-protein coupled receptors family 1 profile" evidence="12">
    <location>
        <begin position="56"/>
        <end position="317"/>
    </location>
</feature>
<dbReference type="PROSITE" id="PS00237">
    <property type="entry name" value="G_PROTEIN_RECEP_F1_1"/>
    <property type="match status" value="1"/>
</dbReference>
<name>A0AAE0YVW3_9GAST</name>
<evidence type="ECO:0000256" key="6">
    <source>
        <dbReference type="ARBA" id="ARBA00023136"/>
    </source>
</evidence>
<organism evidence="13 14">
    <name type="scientific">Elysia crispata</name>
    <name type="common">lettuce slug</name>
    <dbReference type="NCBI Taxonomy" id="231223"/>
    <lineage>
        <taxon>Eukaryota</taxon>
        <taxon>Metazoa</taxon>
        <taxon>Spiralia</taxon>
        <taxon>Lophotrochozoa</taxon>
        <taxon>Mollusca</taxon>
        <taxon>Gastropoda</taxon>
        <taxon>Heterobranchia</taxon>
        <taxon>Euthyneura</taxon>
        <taxon>Panpulmonata</taxon>
        <taxon>Sacoglossa</taxon>
        <taxon>Placobranchoidea</taxon>
        <taxon>Plakobranchidae</taxon>
        <taxon>Elysia</taxon>
    </lineage>
</organism>
<dbReference type="PRINTS" id="PR01012">
    <property type="entry name" value="NRPEPTIDEYR"/>
</dbReference>
<keyword evidence="8 9" id="KW-0807">Transducer</keyword>
<dbReference type="PRINTS" id="PR00237">
    <property type="entry name" value="GPCRRHODOPSN"/>
</dbReference>
<feature type="compositionally biased region" description="Low complexity" evidence="10">
    <location>
        <begin position="358"/>
        <end position="367"/>
    </location>
</feature>
<dbReference type="PANTHER" id="PTHR24235:SF12">
    <property type="entry name" value="G-PROTEIN COUPLED RECEPTORS FAMILY 1 PROFILE DOMAIN-CONTAINING PROTEIN"/>
    <property type="match status" value="1"/>
</dbReference>
<keyword evidence="7 9" id="KW-0675">Receptor</keyword>
<proteinExistence type="inferred from homology"/>
<keyword evidence="4 11" id="KW-1133">Transmembrane helix</keyword>
<feature type="transmembrane region" description="Helical" evidence="11">
    <location>
        <begin position="259"/>
        <end position="278"/>
    </location>
</feature>
<evidence type="ECO:0000256" key="7">
    <source>
        <dbReference type="ARBA" id="ARBA00023170"/>
    </source>
</evidence>
<dbReference type="PROSITE" id="PS50262">
    <property type="entry name" value="G_PROTEIN_RECEP_F1_2"/>
    <property type="match status" value="1"/>
</dbReference>
<keyword evidence="5 9" id="KW-0297">G-protein coupled receptor</keyword>
<accession>A0AAE0YVW3</accession>
<dbReference type="Pfam" id="PF00001">
    <property type="entry name" value="7tm_1"/>
    <property type="match status" value="1"/>
</dbReference>
<dbReference type="Proteomes" id="UP001283361">
    <property type="component" value="Unassembled WGS sequence"/>
</dbReference>
<keyword evidence="3 9" id="KW-0812">Transmembrane</keyword>
<dbReference type="CDD" id="cd15203">
    <property type="entry name" value="7tmA_NPYR-like"/>
    <property type="match status" value="1"/>
</dbReference>
<keyword evidence="14" id="KW-1185">Reference proteome</keyword>
<dbReference type="AlphaFoldDB" id="A0AAE0YVW3"/>
<feature type="compositionally biased region" description="Basic and acidic residues" evidence="10">
    <location>
        <begin position="573"/>
        <end position="583"/>
    </location>
</feature>
<comment type="similarity">
    <text evidence="2 9">Belongs to the G-protein coupled receptor 1 family.</text>
</comment>
<reference evidence="13" key="1">
    <citation type="journal article" date="2023" name="G3 (Bethesda)">
        <title>A reference genome for the long-term kleptoplast-retaining sea slug Elysia crispata morphotype clarki.</title>
        <authorList>
            <person name="Eastman K.E."/>
            <person name="Pendleton A.L."/>
            <person name="Shaikh M.A."/>
            <person name="Suttiyut T."/>
            <person name="Ogas R."/>
            <person name="Tomko P."/>
            <person name="Gavelis G."/>
            <person name="Widhalm J.R."/>
            <person name="Wisecaver J.H."/>
        </authorList>
    </citation>
    <scope>NUCLEOTIDE SEQUENCE</scope>
    <source>
        <strain evidence="13">ECLA1</strain>
    </source>
</reference>
<dbReference type="PANTHER" id="PTHR24235">
    <property type="entry name" value="NEUROPEPTIDE Y RECEPTOR"/>
    <property type="match status" value="1"/>
</dbReference>
<comment type="subcellular location">
    <subcellularLocation>
        <location evidence="1">Membrane</location>
        <topology evidence="1">Multi-pass membrane protein</topology>
    </subcellularLocation>
</comment>
<evidence type="ECO:0000256" key="2">
    <source>
        <dbReference type="ARBA" id="ARBA00010663"/>
    </source>
</evidence>